<evidence type="ECO:0000256" key="1">
    <source>
        <dbReference type="SAM" id="MobiDB-lite"/>
    </source>
</evidence>
<proteinExistence type="predicted"/>
<gene>
    <name evidence="2" type="ORF">J437_LFUL006869</name>
</gene>
<evidence type="ECO:0000313" key="3">
    <source>
        <dbReference type="Proteomes" id="UP000792457"/>
    </source>
</evidence>
<dbReference type="EMBL" id="KZ308748">
    <property type="protein sequence ID" value="KAG8233846.1"/>
    <property type="molecule type" value="Genomic_DNA"/>
</dbReference>
<organism evidence="2 3">
    <name type="scientific">Ladona fulva</name>
    <name type="common">Scarce chaser dragonfly</name>
    <name type="synonym">Libellula fulva</name>
    <dbReference type="NCBI Taxonomy" id="123851"/>
    <lineage>
        <taxon>Eukaryota</taxon>
        <taxon>Metazoa</taxon>
        <taxon>Ecdysozoa</taxon>
        <taxon>Arthropoda</taxon>
        <taxon>Hexapoda</taxon>
        <taxon>Insecta</taxon>
        <taxon>Pterygota</taxon>
        <taxon>Palaeoptera</taxon>
        <taxon>Odonata</taxon>
        <taxon>Epiprocta</taxon>
        <taxon>Anisoptera</taxon>
        <taxon>Libelluloidea</taxon>
        <taxon>Libellulidae</taxon>
        <taxon>Ladona</taxon>
    </lineage>
</organism>
<reference evidence="2" key="2">
    <citation type="submission" date="2017-10" db="EMBL/GenBank/DDBJ databases">
        <title>Ladona fulva Genome sequencing and assembly.</title>
        <authorList>
            <person name="Murali S."/>
            <person name="Richards S."/>
            <person name="Bandaranaike D."/>
            <person name="Bellair M."/>
            <person name="Blankenburg K."/>
            <person name="Chao H."/>
            <person name="Dinh H."/>
            <person name="Doddapaneni H."/>
            <person name="Dugan-Rocha S."/>
            <person name="Elkadiri S."/>
            <person name="Gnanaolivu R."/>
            <person name="Hernandez B."/>
            <person name="Skinner E."/>
            <person name="Javaid M."/>
            <person name="Lee S."/>
            <person name="Li M."/>
            <person name="Ming W."/>
            <person name="Munidasa M."/>
            <person name="Muniz J."/>
            <person name="Nguyen L."/>
            <person name="Hughes D."/>
            <person name="Osuji N."/>
            <person name="Pu L.-L."/>
            <person name="Puazo M."/>
            <person name="Qu C."/>
            <person name="Quiroz J."/>
            <person name="Raj R."/>
            <person name="Weissenberger G."/>
            <person name="Xin Y."/>
            <person name="Zou X."/>
            <person name="Han Y."/>
            <person name="Worley K."/>
            <person name="Muzny D."/>
            <person name="Gibbs R."/>
        </authorList>
    </citation>
    <scope>NUCLEOTIDE SEQUENCE</scope>
    <source>
        <strain evidence="2">Sampled in the wild</strain>
    </source>
</reference>
<protein>
    <submittedName>
        <fullName evidence="2">Uncharacterized protein</fullName>
    </submittedName>
</protein>
<sequence>MHGSLEKPYRIKLPQKSKVNLNKSATDTLEMLTVALYSGDDILSHSQVFRRHKTLKDGREQVEDEESSGRPPTSKTD</sequence>
<dbReference type="Proteomes" id="UP000792457">
    <property type="component" value="Unassembled WGS sequence"/>
</dbReference>
<evidence type="ECO:0000313" key="2">
    <source>
        <dbReference type="EMBL" id="KAG8233846.1"/>
    </source>
</evidence>
<dbReference type="OrthoDB" id="6762005at2759"/>
<dbReference type="AlphaFoldDB" id="A0A8K0KH42"/>
<name>A0A8K0KH42_LADFU</name>
<feature type="region of interest" description="Disordered" evidence="1">
    <location>
        <begin position="53"/>
        <end position="77"/>
    </location>
</feature>
<accession>A0A8K0KH42</accession>
<reference evidence="2" key="1">
    <citation type="submission" date="2013-04" db="EMBL/GenBank/DDBJ databases">
        <authorList>
            <person name="Qu J."/>
            <person name="Murali S.C."/>
            <person name="Bandaranaike D."/>
            <person name="Bellair M."/>
            <person name="Blankenburg K."/>
            <person name="Chao H."/>
            <person name="Dinh H."/>
            <person name="Doddapaneni H."/>
            <person name="Downs B."/>
            <person name="Dugan-Rocha S."/>
            <person name="Elkadiri S."/>
            <person name="Gnanaolivu R.D."/>
            <person name="Hernandez B."/>
            <person name="Javaid M."/>
            <person name="Jayaseelan J.C."/>
            <person name="Lee S."/>
            <person name="Li M."/>
            <person name="Ming W."/>
            <person name="Munidasa M."/>
            <person name="Muniz J."/>
            <person name="Nguyen L."/>
            <person name="Ongeri F."/>
            <person name="Osuji N."/>
            <person name="Pu L.-L."/>
            <person name="Puazo M."/>
            <person name="Qu C."/>
            <person name="Quiroz J."/>
            <person name="Raj R."/>
            <person name="Weissenberger G."/>
            <person name="Xin Y."/>
            <person name="Zou X."/>
            <person name="Han Y."/>
            <person name="Richards S."/>
            <person name="Worley K."/>
            <person name="Muzny D."/>
            <person name="Gibbs R."/>
        </authorList>
    </citation>
    <scope>NUCLEOTIDE SEQUENCE</scope>
    <source>
        <strain evidence="2">Sampled in the wild</strain>
    </source>
</reference>
<keyword evidence="3" id="KW-1185">Reference proteome</keyword>
<comment type="caution">
    <text evidence="2">The sequence shown here is derived from an EMBL/GenBank/DDBJ whole genome shotgun (WGS) entry which is preliminary data.</text>
</comment>